<reference evidence="2 3" key="1">
    <citation type="submission" date="2019-06" db="EMBL/GenBank/DDBJ databases">
        <title>Whole genome shotgun sequence of Streptomyces gardneri NBRC 12865.</title>
        <authorList>
            <person name="Hosoyama A."/>
            <person name="Uohara A."/>
            <person name="Ohji S."/>
            <person name="Ichikawa N."/>
        </authorList>
    </citation>
    <scope>NUCLEOTIDE SEQUENCE [LARGE SCALE GENOMIC DNA]</scope>
    <source>
        <strain evidence="2 3">NBRC 12865</strain>
    </source>
</reference>
<dbReference type="AlphaFoldDB" id="A0A4Y3RSY6"/>
<accession>A0A4Y3RSY6</accession>
<name>A0A4Y3RSY6_9ACTN</name>
<evidence type="ECO:0000313" key="3">
    <source>
        <dbReference type="Proteomes" id="UP000315226"/>
    </source>
</evidence>
<gene>
    <name evidence="2" type="ORF">SGA01_58030</name>
</gene>
<organism evidence="2 3">
    <name type="scientific">Streptomyces gardneri</name>
    <dbReference type="NCBI Taxonomy" id="66892"/>
    <lineage>
        <taxon>Bacteria</taxon>
        <taxon>Bacillati</taxon>
        <taxon>Actinomycetota</taxon>
        <taxon>Actinomycetes</taxon>
        <taxon>Kitasatosporales</taxon>
        <taxon>Streptomycetaceae</taxon>
        <taxon>Streptomyces</taxon>
    </lineage>
</organism>
<keyword evidence="3" id="KW-1185">Reference proteome</keyword>
<proteinExistence type="predicted"/>
<evidence type="ECO:0000256" key="1">
    <source>
        <dbReference type="SAM" id="MobiDB-lite"/>
    </source>
</evidence>
<comment type="caution">
    <text evidence="2">The sequence shown here is derived from an EMBL/GenBank/DDBJ whole genome shotgun (WGS) entry which is preliminary data.</text>
</comment>
<evidence type="ECO:0000313" key="2">
    <source>
        <dbReference type="EMBL" id="GEB60198.1"/>
    </source>
</evidence>
<dbReference type="Proteomes" id="UP000315226">
    <property type="component" value="Unassembled WGS sequence"/>
</dbReference>
<feature type="region of interest" description="Disordered" evidence="1">
    <location>
        <begin position="1"/>
        <end position="26"/>
    </location>
</feature>
<protein>
    <submittedName>
        <fullName evidence="2">Uncharacterized protein</fullName>
    </submittedName>
</protein>
<dbReference type="EMBL" id="BJMN01000040">
    <property type="protein sequence ID" value="GEB60198.1"/>
    <property type="molecule type" value="Genomic_DNA"/>
</dbReference>
<sequence length="75" mass="7125">MVEVAHGAGRAVGSGTTLRAGTSRPALGAGPAVCGDDAFGVLAALSRGAGGASETASCRTAGTARAVSSRLPCRP</sequence>